<feature type="compositionally biased region" description="Low complexity" evidence="1">
    <location>
        <begin position="875"/>
        <end position="885"/>
    </location>
</feature>
<feature type="compositionally biased region" description="Acidic residues" evidence="1">
    <location>
        <begin position="441"/>
        <end position="450"/>
    </location>
</feature>
<name>A0ABM3CIR1_SALSA</name>
<feature type="compositionally biased region" description="Low complexity" evidence="1">
    <location>
        <begin position="156"/>
        <end position="170"/>
    </location>
</feature>
<feature type="compositionally biased region" description="Basic and acidic residues" evidence="1">
    <location>
        <begin position="57"/>
        <end position="73"/>
    </location>
</feature>
<gene>
    <name evidence="3" type="primary">LOC106563979</name>
</gene>
<dbReference type="RefSeq" id="XP_045546443.1">
    <property type="nucleotide sequence ID" value="XM_045690487.1"/>
</dbReference>
<proteinExistence type="predicted"/>
<evidence type="ECO:0000313" key="2">
    <source>
        <dbReference type="Proteomes" id="UP001652741"/>
    </source>
</evidence>
<organism evidence="2 3">
    <name type="scientific">Salmo salar</name>
    <name type="common">Atlantic salmon</name>
    <dbReference type="NCBI Taxonomy" id="8030"/>
    <lineage>
        <taxon>Eukaryota</taxon>
        <taxon>Metazoa</taxon>
        <taxon>Chordata</taxon>
        <taxon>Craniata</taxon>
        <taxon>Vertebrata</taxon>
        <taxon>Euteleostomi</taxon>
        <taxon>Actinopterygii</taxon>
        <taxon>Neopterygii</taxon>
        <taxon>Teleostei</taxon>
        <taxon>Protacanthopterygii</taxon>
        <taxon>Salmoniformes</taxon>
        <taxon>Salmonidae</taxon>
        <taxon>Salmoninae</taxon>
        <taxon>Salmo</taxon>
    </lineage>
</organism>
<dbReference type="GeneID" id="106563979"/>
<evidence type="ECO:0000256" key="1">
    <source>
        <dbReference type="SAM" id="MobiDB-lite"/>
    </source>
</evidence>
<evidence type="ECO:0000313" key="3">
    <source>
        <dbReference type="RefSeq" id="XP_045546443.1"/>
    </source>
</evidence>
<protein>
    <submittedName>
        <fullName evidence="3">Uncharacterized protein isoform X1</fullName>
    </submittedName>
</protein>
<feature type="compositionally biased region" description="Low complexity" evidence="1">
    <location>
        <begin position="109"/>
        <end position="121"/>
    </location>
</feature>
<keyword evidence="2" id="KW-1185">Reference proteome</keyword>
<sequence length="944" mass="106437">MSSQNYSPPVKEEEEVCWTEKEGLVKEEEEAVTIQKQVEGEAVTVKEEEKDVSVKEEENAFRVKEEEDVTVKEEEMEVTVTEEEDAFRVTEEEEKVDAPSRASCRAVSPPGTATAPPATAGLSRGWCDLPNVSPGANDLPSRTPTPPDATGRIKISPRTTATRDAASSARYHPEGEDAVFGLKEEGERTDTLVEEEEETGDLINTKKFPVRSAVRSCPLCPKVVVGFSQHLRNTHNVRNTEERILLCNWQSGRVNIRKETCPVTGCSTRVSRLDRHMESHTELNRSQRRRALEELRRRLTMERLATLRASNPVVPLATRLDIADGGAKQEEEDDSLDSLLTPLEGEEEEEEDVSCEAYSCHCQAPILRLRKALQERDEALTKISETIRSVREDNLKLISELNRARKRYQLLKRQKTSVGARTANARSRFQTEPSPLASDTEQGELQEDQDVGSGAQTEEDTAPGSSSQIPFPGSALSVFIEGFRKTCEGPNPNNKLKQDCAAKIKMVQQFLTYMAKDEFYPSALTFLTNHDNMRRWFQTLQKNKAVATVNHYASTIGAFLQYSEETPPPGCRLTKNHWKEINRAMKEINESVKRPVSRKEGKVVSIKSLLECQSLAKVKIPQVLKILEETRTQRNQNRFYGFLCAYFTSMYGHSPGLYRNMTVKEVEEAQWGLSGTCLINVGNTQQMETTIQMSLTKEEYTWFSDFLKFKHFLPGGKKAQHFFFNSTNTEIRNLPVYLKEAWKEMGLPESPNFTELRTSIVSHVKNVLPNADREMLADFMCHDSQVKDKRYAMNPSKAGETSAFLETASKGEDTTPLSPQRTSPPPPERGRRERATPSPNEAPTLKRSRCSTRSLTRSPGRERNEAPTLKRSRCSTRSPTRSTGRTRNEAPTLKRSRCSTRSLTRSTGRTRNEASTLKRSRCSTRSLTRSPGMTRNGTDGQTNL</sequence>
<feature type="compositionally biased region" description="Polar residues" evidence="1">
    <location>
        <begin position="931"/>
        <end position="944"/>
    </location>
</feature>
<accession>A0ABM3CIR1</accession>
<feature type="region of interest" description="Disordered" evidence="1">
    <location>
        <begin position="413"/>
        <end position="471"/>
    </location>
</feature>
<feature type="region of interest" description="Disordered" evidence="1">
    <location>
        <begin position="808"/>
        <end position="944"/>
    </location>
</feature>
<reference evidence="3" key="1">
    <citation type="submission" date="2025-08" db="UniProtKB">
        <authorList>
            <consortium name="RefSeq"/>
        </authorList>
    </citation>
    <scope>IDENTIFICATION</scope>
</reference>
<dbReference type="Proteomes" id="UP001652741">
    <property type="component" value="Chromosome ssa12"/>
</dbReference>
<feature type="compositionally biased region" description="Acidic residues" evidence="1">
    <location>
        <begin position="74"/>
        <end position="95"/>
    </location>
</feature>
<feature type="region of interest" description="Disordered" evidence="1">
    <location>
        <begin position="57"/>
        <end position="176"/>
    </location>
</feature>
<feature type="compositionally biased region" description="Polar residues" evidence="1">
    <location>
        <begin position="416"/>
        <end position="440"/>
    </location>
</feature>
<feature type="compositionally biased region" description="Low complexity" evidence="1">
    <location>
        <begin position="899"/>
        <end position="909"/>
    </location>
</feature>